<dbReference type="EMBL" id="LGUT01003798">
    <property type="protein sequence ID" value="KOG76083.1"/>
    <property type="molecule type" value="Genomic_DNA"/>
</dbReference>
<gene>
    <name evidence="1" type="ORF">ADK38_39975</name>
</gene>
<dbReference type="Proteomes" id="UP000037020">
    <property type="component" value="Unassembled WGS sequence"/>
</dbReference>
<comment type="caution">
    <text evidence="1">The sequence shown here is derived from an EMBL/GenBank/DDBJ whole genome shotgun (WGS) entry which is preliminary data.</text>
</comment>
<keyword evidence="2" id="KW-1185">Reference proteome</keyword>
<evidence type="ECO:0000313" key="2">
    <source>
        <dbReference type="Proteomes" id="UP000037020"/>
    </source>
</evidence>
<sequence length="100" mass="10397">MADPIPMHAPYARAAAVVARDGTLEKTKNILSVEKTGGGTYKVTVAETVDVTHAALQATAHSSANWGTEVYAKSLDAHAVQVLTGANGKESAQPFHIAVL</sequence>
<reference evidence="1 2" key="1">
    <citation type="submission" date="2015-07" db="EMBL/GenBank/DDBJ databases">
        <authorList>
            <person name="Ju K.-S."/>
            <person name="Doroghazi J.R."/>
            <person name="Metcalf W.W."/>
        </authorList>
    </citation>
    <scope>NUCLEOTIDE SEQUENCE [LARGE SCALE GENOMIC DNA]</scope>
    <source>
        <strain evidence="1 2">NRRL B-3589</strain>
    </source>
</reference>
<protein>
    <submittedName>
        <fullName evidence="1">Uncharacterized protein</fullName>
    </submittedName>
</protein>
<organism evidence="1 2">
    <name type="scientific">Streptomyces varsoviensis</name>
    <dbReference type="NCBI Taxonomy" id="67373"/>
    <lineage>
        <taxon>Bacteria</taxon>
        <taxon>Bacillati</taxon>
        <taxon>Actinomycetota</taxon>
        <taxon>Actinomycetes</taxon>
        <taxon>Kitasatosporales</taxon>
        <taxon>Streptomycetaceae</taxon>
        <taxon>Streptomyces</taxon>
    </lineage>
</organism>
<accession>A0ABR5IUM9</accession>
<proteinExistence type="predicted"/>
<evidence type="ECO:0000313" key="1">
    <source>
        <dbReference type="EMBL" id="KOG76083.1"/>
    </source>
</evidence>
<dbReference type="RefSeq" id="WP_030886398.1">
    <property type="nucleotide sequence ID" value="NZ_JBIRHZ010000003.1"/>
</dbReference>
<name>A0ABR5IUM9_9ACTN</name>